<feature type="non-terminal residue" evidence="2">
    <location>
        <position position="1"/>
    </location>
</feature>
<dbReference type="Proteomes" id="UP000257109">
    <property type="component" value="Unassembled WGS sequence"/>
</dbReference>
<proteinExistence type="predicted"/>
<keyword evidence="3" id="KW-1185">Reference proteome</keyword>
<gene>
    <name evidence="2" type="ORF">CR513_27342</name>
</gene>
<evidence type="ECO:0000313" key="2">
    <source>
        <dbReference type="EMBL" id="RDX90764.1"/>
    </source>
</evidence>
<dbReference type="EMBL" id="QJKJ01005291">
    <property type="protein sequence ID" value="RDX90764.1"/>
    <property type="molecule type" value="Genomic_DNA"/>
</dbReference>
<organism evidence="2 3">
    <name type="scientific">Mucuna pruriens</name>
    <name type="common">Velvet bean</name>
    <name type="synonym">Dolichos pruriens</name>
    <dbReference type="NCBI Taxonomy" id="157652"/>
    <lineage>
        <taxon>Eukaryota</taxon>
        <taxon>Viridiplantae</taxon>
        <taxon>Streptophyta</taxon>
        <taxon>Embryophyta</taxon>
        <taxon>Tracheophyta</taxon>
        <taxon>Spermatophyta</taxon>
        <taxon>Magnoliopsida</taxon>
        <taxon>eudicotyledons</taxon>
        <taxon>Gunneridae</taxon>
        <taxon>Pentapetalae</taxon>
        <taxon>rosids</taxon>
        <taxon>fabids</taxon>
        <taxon>Fabales</taxon>
        <taxon>Fabaceae</taxon>
        <taxon>Papilionoideae</taxon>
        <taxon>50 kb inversion clade</taxon>
        <taxon>NPAAA clade</taxon>
        <taxon>indigoferoid/millettioid clade</taxon>
        <taxon>Phaseoleae</taxon>
        <taxon>Mucuna</taxon>
    </lineage>
</organism>
<evidence type="ECO:0000313" key="3">
    <source>
        <dbReference type="Proteomes" id="UP000257109"/>
    </source>
</evidence>
<evidence type="ECO:0000259" key="1">
    <source>
        <dbReference type="Pfam" id="PF25597"/>
    </source>
</evidence>
<reference evidence="2" key="1">
    <citation type="submission" date="2018-05" db="EMBL/GenBank/DDBJ databases">
        <title>Draft genome of Mucuna pruriens seed.</title>
        <authorList>
            <person name="Nnadi N.E."/>
            <person name="Vos R."/>
            <person name="Hasami M.H."/>
            <person name="Devisetty U.K."/>
            <person name="Aguiy J.C."/>
        </authorList>
    </citation>
    <scope>NUCLEOTIDE SEQUENCE [LARGE SCALE GENOMIC DNA]</scope>
    <source>
        <strain evidence="2">JCA_2017</strain>
    </source>
</reference>
<comment type="caution">
    <text evidence="2">The sequence shown here is derived from an EMBL/GenBank/DDBJ whole genome shotgun (WGS) entry which is preliminary data.</text>
</comment>
<dbReference type="AlphaFoldDB" id="A0A371GJP4"/>
<feature type="domain" description="Retroviral polymerase SH3-like" evidence="1">
    <location>
        <begin position="109"/>
        <end position="144"/>
    </location>
</feature>
<sequence length="177" mass="20595">CDEEEKSFSAGPIRWVSVRLAKKMQGEHLHITSFLDDYALRFLNFWEAIQNLELFGQAFKEPIEQAWKLDSVALAKSFGPASKGAHFFKITKYEMFFMNKFPSKVLHNNPLSHISKIDLKAKKCIFLGFRVGVKGYVVYYVHSRQNTCLLVLCPLVTNKWLRLKEKYKALLKSIRFV</sequence>
<accession>A0A371GJP4</accession>
<dbReference type="InterPro" id="IPR057670">
    <property type="entry name" value="SH3_retrovirus"/>
</dbReference>
<name>A0A371GJP4_MUCPR</name>
<protein>
    <recommendedName>
        <fullName evidence="1">Retroviral polymerase SH3-like domain-containing protein</fullName>
    </recommendedName>
</protein>
<dbReference type="Pfam" id="PF25597">
    <property type="entry name" value="SH3_retrovirus"/>
    <property type="match status" value="1"/>
</dbReference>